<dbReference type="GO" id="GO:0009298">
    <property type="term" value="P:GDP-mannose biosynthetic process"/>
    <property type="evidence" value="ECO:0007669"/>
    <property type="project" value="TreeGrafter"/>
</dbReference>
<proteinExistence type="predicted"/>
<dbReference type="GO" id="GO:0004475">
    <property type="term" value="F:mannose-1-phosphate guanylyltransferase (GTP) activity"/>
    <property type="evidence" value="ECO:0007669"/>
    <property type="project" value="TreeGrafter"/>
</dbReference>
<dbReference type="GO" id="GO:0005976">
    <property type="term" value="P:polysaccharide metabolic process"/>
    <property type="evidence" value="ECO:0007669"/>
    <property type="project" value="InterPro"/>
</dbReference>
<dbReference type="InterPro" id="IPR001538">
    <property type="entry name" value="Man6P_isomerase-2_C"/>
</dbReference>
<dbReference type="PANTHER" id="PTHR46390">
    <property type="entry name" value="MANNOSE-1-PHOSPHATE GUANYLYLTRANSFERASE"/>
    <property type="match status" value="1"/>
</dbReference>
<dbReference type="OrthoDB" id="9806359at2"/>
<dbReference type="InterPro" id="IPR051161">
    <property type="entry name" value="Mannose-6P_isomerase_type2"/>
</dbReference>
<dbReference type="CDD" id="cd02213">
    <property type="entry name" value="cupin_PMI_typeII_C"/>
    <property type="match status" value="1"/>
</dbReference>
<dbReference type="EMBL" id="NHRJ02000007">
    <property type="protein sequence ID" value="PZE20465.1"/>
    <property type="molecule type" value="Genomic_DNA"/>
</dbReference>
<organism evidence="2 3">
    <name type="scientific">Paenibacillus xerothermodurans</name>
    <dbReference type="NCBI Taxonomy" id="1977292"/>
    <lineage>
        <taxon>Bacteria</taxon>
        <taxon>Bacillati</taxon>
        <taxon>Bacillota</taxon>
        <taxon>Bacilli</taxon>
        <taxon>Bacillales</taxon>
        <taxon>Paenibacillaceae</taxon>
        <taxon>Paenibacillus</taxon>
    </lineage>
</organism>
<dbReference type="InterPro" id="IPR011051">
    <property type="entry name" value="RmlC_Cupin_sf"/>
</dbReference>
<dbReference type="PANTHER" id="PTHR46390:SF1">
    <property type="entry name" value="MANNOSE-1-PHOSPHATE GUANYLYLTRANSFERASE"/>
    <property type="match status" value="1"/>
</dbReference>
<reference evidence="2" key="1">
    <citation type="submission" date="2018-06" db="EMBL/GenBank/DDBJ databases">
        <title>Paenibacillus xerothermodurans sp. nov. an extremely dry heat resistant spore forming bacterium isolated from the soil of Cape Canaveral, Florida.</title>
        <authorList>
            <person name="Seuylemezian A."/>
            <person name="Kaur N."/>
            <person name="Patil P."/>
            <person name="Patil P."/>
            <person name="Mayilraj S."/>
            <person name="Vaishampayan P."/>
        </authorList>
    </citation>
    <scope>NUCLEOTIDE SEQUENCE [LARGE SCALE GENOMIC DNA]</scope>
    <source>
        <strain evidence="2">ATCC 27380</strain>
    </source>
</reference>
<dbReference type="Proteomes" id="UP000214746">
    <property type="component" value="Unassembled WGS sequence"/>
</dbReference>
<name>A0A2W1NLY3_PAEXE</name>
<dbReference type="AlphaFoldDB" id="A0A2W1NLY3"/>
<comment type="caution">
    <text evidence="2">The sequence shown here is derived from an EMBL/GenBank/DDBJ whole genome shotgun (WGS) entry which is preliminary data.</text>
</comment>
<gene>
    <name evidence="2" type="ORF">CBW46_013615</name>
</gene>
<feature type="domain" description="Mannose-6-phosphate isomerase type II C-terminal" evidence="1">
    <location>
        <begin position="20"/>
        <end position="126"/>
    </location>
</feature>
<dbReference type="Pfam" id="PF01050">
    <property type="entry name" value="MannoseP_isomer"/>
    <property type="match status" value="1"/>
</dbReference>
<evidence type="ECO:0000313" key="3">
    <source>
        <dbReference type="Proteomes" id="UP000214746"/>
    </source>
</evidence>
<evidence type="ECO:0000259" key="1">
    <source>
        <dbReference type="Pfam" id="PF01050"/>
    </source>
</evidence>
<keyword evidence="3" id="KW-1185">Reference proteome</keyword>
<dbReference type="InterPro" id="IPR014710">
    <property type="entry name" value="RmlC-like_jellyroll"/>
</dbReference>
<sequence>MNASPKIKDVLAGQEHRPKYEHRRWGYYRVLDHTQADTGQEVLTRKICVKAGSSLSYHMHTNRAEYCTIVSGKGEFVLNNEFLFVQEGDLLQIPAGSIHSMRAITDMEWIEVQRGTELGEDDTVRLFVDWDDIEKYCRSAV</sequence>
<protein>
    <submittedName>
        <fullName evidence="2">Cupin domain-containing protein</fullName>
    </submittedName>
</protein>
<dbReference type="RefSeq" id="WP_089200544.1">
    <property type="nucleotide sequence ID" value="NZ_NHRJ02000007.1"/>
</dbReference>
<evidence type="ECO:0000313" key="2">
    <source>
        <dbReference type="EMBL" id="PZE20465.1"/>
    </source>
</evidence>
<accession>A0A2W1NLY3</accession>
<dbReference type="SUPFAM" id="SSF51182">
    <property type="entry name" value="RmlC-like cupins"/>
    <property type="match status" value="1"/>
</dbReference>
<dbReference type="Gene3D" id="2.60.120.10">
    <property type="entry name" value="Jelly Rolls"/>
    <property type="match status" value="1"/>
</dbReference>